<sequence>MQLSVLFFGLPARSVLNDPKLCFKILIVSGYKVQAHEMRAMAEELKTHAIPEGIIDIRTVDDSPSFEAEVVIYDLPRSSHVSFLGNPEPTLGPAS</sequence>
<reference evidence="1" key="1">
    <citation type="submission" date="2022-08" db="EMBL/GenBank/DDBJ databases">
        <title>Genome Sequence of Lecanicillium fungicola.</title>
        <authorList>
            <person name="Buettner E."/>
        </authorList>
    </citation>
    <scope>NUCLEOTIDE SEQUENCE</scope>
    <source>
        <strain evidence="1">Babe33</strain>
    </source>
</reference>
<protein>
    <submittedName>
        <fullName evidence="1">Uncharacterized protein</fullName>
    </submittedName>
</protein>
<dbReference type="EMBL" id="JANJQO010000359">
    <property type="protein sequence ID" value="KAJ2978611.1"/>
    <property type="molecule type" value="Genomic_DNA"/>
</dbReference>
<keyword evidence="2" id="KW-1185">Reference proteome</keyword>
<dbReference type="Proteomes" id="UP001143910">
    <property type="component" value="Unassembled WGS sequence"/>
</dbReference>
<proteinExistence type="predicted"/>
<evidence type="ECO:0000313" key="2">
    <source>
        <dbReference type="Proteomes" id="UP001143910"/>
    </source>
</evidence>
<comment type="caution">
    <text evidence="1">The sequence shown here is derived from an EMBL/GenBank/DDBJ whole genome shotgun (WGS) entry which is preliminary data.</text>
</comment>
<gene>
    <name evidence="1" type="ORF">NQ176_g3718</name>
</gene>
<accession>A0ACC1NJA8</accession>
<evidence type="ECO:0000313" key="1">
    <source>
        <dbReference type="EMBL" id="KAJ2978611.1"/>
    </source>
</evidence>
<organism evidence="1 2">
    <name type="scientific">Zarea fungicola</name>
    <dbReference type="NCBI Taxonomy" id="93591"/>
    <lineage>
        <taxon>Eukaryota</taxon>
        <taxon>Fungi</taxon>
        <taxon>Dikarya</taxon>
        <taxon>Ascomycota</taxon>
        <taxon>Pezizomycotina</taxon>
        <taxon>Sordariomycetes</taxon>
        <taxon>Hypocreomycetidae</taxon>
        <taxon>Hypocreales</taxon>
        <taxon>Cordycipitaceae</taxon>
        <taxon>Zarea</taxon>
    </lineage>
</organism>
<name>A0ACC1NJA8_9HYPO</name>